<dbReference type="STRING" id="1365950.SAMN05428963_11757"/>
<dbReference type="SUPFAM" id="SSF53335">
    <property type="entry name" value="S-adenosyl-L-methionine-dependent methyltransferases"/>
    <property type="match status" value="1"/>
</dbReference>
<proteinExistence type="predicted"/>
<organism evidence="1 2">
    <name type="scientific">Consotaella salsifontis</name>
    <dbReference type="NCBI Taxonomy" id="1365950"/>
    <lineage>
        <taxon>Bacteria</taxon>
        <taxon>Pseudomonadati</taxon>
        <taxon>Pseudomonadota</taxon>
        <taxon>Alphaproteobacteria</taxon>
        <taxon>Hyphomicrobiales</taxon>
        <taxon>Aurantimonadaceae</taxon>
        <taxon>Consotaella</taxon>
    </lineage>
</organism>
<dbReference type="GO" id="GO:0032259">
    <property type="term" value="P:methylation"/>
    <property type="evidence" value="ECO:0007669"/>
    <property type="project" value="UniProtKB-KW"/>
</dbReference>
<dbReference type="AlphaFoldDB" id="A0A1T4T245"/>
<dbReference type="CDD" id="cd02440">
    <property type="entry name" value="AdoMet_MTases"/>
    <property type="match status" value="1"/>
</dbReference>
<keyword evidence="1" id="KW-0808">Transferase</keyword>
<dbReference type="GO" id="GO:0008168">
    <property type="term" value="F:methyltransferase activity"/>
    <property type="evidence" value="ECO:0007669"/>
    <property type="project" value="UniProtKB-KW"/>
</dbReference>
<evidence type="ECO:0000313" key="2">
    <source>
        <dbReference type="Proteomes" id="UP000190135"/>
    </source>
</evidence>
<accession>A0A1T4T245</accession>
<sequence>MLFEHIRQMTRAHRQDHGCHAHTYSDGAALSALAAGAHAACILELGTALGYTACCLAAASPSALVDTVEKDPLHVALARKNIAAAGLSERITVHEGDFDTILRALAAGYDFAFFDGIAPEPRLIDQLWSLLVPGGTLACANLHMVGSRLMRDFQDRVRWLPRGTIEDGDTGIFEKV</sequence>
<dbReference type="RefSeq" id="WP_078709966.1">
    <property type="nucleotide sequence ID" value="NZ_FUXL01000017.1"/>
</dbReference>
<dbReference type="InterPro" id="IPR029063">
    <property type="entry name" value="SAM-dependent_MTases_sf"/>
</dbReference>
<reference evidence="1 2" key="1">
    <citation type="submission" date="2017-02" db="EMBL/GenBank/DDBJ databases">
        <authorList>
            <person name="Peterson S.W."/>
        </authorList>
    </citation>
    <scope>NUCLEOTIDE SEQUENCE [LARGE SCALE GENOMIC DNA]</scope>
    <source>
        <strain evidence="1 2">USBA 369</strain>
    </source>
</reference>
<evidence type="ECO:0000313" key="1">
    <source>
        <dbReference type="EMBL" id="SKA34545.1"/>
    </source>
</evidence>
<dbReference type="Proteomes" id="UP000190135">
    <property type="component" value="Unassembled WGS sequence"/>
</dbReference>
<dbReference type="Pfam" id="PF13578">
    <property type="entry name" value="Methyltransf_24"/>
    <property type="match status" value="1"/>
</dbReference>
<dbReference type="Gene3D" id="3.40.50.150">
    <property type="entry name" value="Vaccinia Virus protein VP39"/>
    <property type="match status" value="1"/>
</dbReference>
<keyword evidence="1" id="KW-0489">Methyltransferase</keyword>
<keyword evidence="2" id="KW-1185">Reference proteome</keyword>
<dbReference type="PANTHER" id="PTHR43167:SF1">
    <property type="entry name" value="PUTATIVE (AFU_ORTHOLOGUE AFUA_6G01830)-RELATED"/>
    <property type="match status" value="1"/>
</dbReference>
<dbReference type="PANTHER" id="PTHR43167">
    <property type="entry name" value="PUTATIVE (AFU_ORTHOLOGUE AFUA_6G01830)-RELATED"/>
    <property type="match status" value="1"/>
</dbReference>
<dbReference type="OrthoDB" id="9799672at2"/>
<name>A0A1T4T245_9HYPH</name>
<gene>
    <name evidence="1" type="ORF">SAMN05428963_11757</name>
</gene>
<protein>
    <submittedName>
        <fullName evidence="1">Methyltransferase domain-containing protein</fullName>
    </submittedName>
</protein>
<dbReference type="EMBL" id="FUXL01000017">
    <property type="protein sequence ID" value="SKA34545.1"/>
    <property type="molecule type" value="Genomic_DNA"/>
</dbReference>